<evidence type="ECO:0000256" key="4">
    <source>
        <dbReference type="ARBA" id="ARBA00022807"/>
    </source>
</evidence>
<feature type="signal peptide" evidence="6">
    <location>
        <begin position="1"/>
        <end position="24"/>
    </location>
</feature>
<keyword evidence="4" id="KW-0788">Thiol protease</keyword>
<feature type="domain" description="NlpC/P60" evidence="7">
    <location>
        <begin position="287"/>
        <end position="411"/>
    </location>
</feature>
<protein>
    <recommendedName>
        <fullName evidence="7">NlpC/P60 domain-containing protein</fullName>
    </recommendedName>
</protein>
<evidence type="ECO:0000256" key="6">
    <source>
        <dbReference type="SAM" id="SignalP"/>
    </source>
</evidence>
<dbReference type="SUPFAM" id="SSF54001">
    <property type="entry name" value="Cysteine proteinases"/>
    <property type="match status" value="1"/>
</dbReference>
<dbReference type="Gene3D" id="3.90.1720.10">
    <property type="entry name" value="endopeptidase domain like (from Nostoc punctiforme)"/>
    <property type="match status" value="1"/>
</dbReference>
<dbReference type="RefSeq" id="WP_025698949.1">
    <property type="nucleotide sequence ID" value="NZ_JAUSUY010000019.1"/>
</dbReference>
<feature type="region of interest" description="Disordered" evidence="5">
    <location>
        <begin position="58"/>
        <end position="86"/>
    </location>
</feature>
<evidence type="ECO:0000313" key="8">
    <source>
        <dbReference type="EMBL" id="MDT3428239.1"/>
    </source>
</evidence>
<dbReference type="EMBL" id="JAUSUY010000019">
    <property type="protein sequence ID" value="MDT3428239.1"/>
    <property type="molecule type" value="Genomic_DNA"/>
</dbReference>
<comment type="caution">
    <text evidence="8">The sequence shown here is derived from an EMBL/GenBank/DDBJ whole genome shotgun (WGS) entry which is preliminary data.</text>
</comment>
<dbReference type="Gene3D" id="3.30.457.10">
    <property type="entry name" value="Copper amine oxidase-like, N-terminal domain"/>
    <property type="match status" value="1"/>
</dbReference>
<feature type="region of interest" description="Disordered" evidence="5">
    <location>
        <begin position="199"/>
        <end position="230"/>
    </location>
</feature>
<dbReference type="InterPro" id="IPR012854">
    <property type="entry name" value="Cu_amine_oxidase-like_N"/>
</dbReference>
<dbReference type="Pfam" id="PF00877">
    <property type="entry name" value="NLPC_P60"/>
    <property type="match status" value="1"/>
</dbReference>
<keyword evidence="9" id="KW-1185">Reference proteome</keyword>
<evidence type="ECO:0000259" key="7">
    <source>
        <dbReference type="PROSITE" id="PS51935"/>
    </source>
</evidence>
<dbReference type="PANTHER" id="PTHR47053:SF1">
    <property type="entry name" value="MUREIN DD-ENDOPEPTIDASE MEPH-RELATED"/>
    <property type="match status" value="1"/>
</dbReference>
<dbReference type="PROSITE" id="PS51935">
    <property type="entry name" value="NLPC_P60"/>
    <property type="match status" value="1"/>
</dbReference>
<evidence type="ECO:0000313" key="9">
    <source>
        <dbReference type="Proteomes" id="UP001248709"/>
    </source>
</evidence>
<proteinExistence type="inferred from homology"/>
<dbReference type="SUPFAM" id="SSF55383">
    <property type="entry name" value="Copper amine oxidase, domain N"/>
    <property type="match status" value="1"/>
</dbReference>
<dbReference type="Proteomes" id="UP001248709">
    <property type="component" value="Unassembled WGS sequence"/>
</dbReference>
<dbReference type="PANTHER" id="PTHR47053">
    <property type="entry name" value="MUREIN DD-ENDOPEPTIDASE MEPH-RELATED"/>
    <property type="match status" value="1"/>
</dbReference>
<evidence type="ECO:0000256" key="3">
    <source>
        <dbReference type="ARBA" id="ARBA00022801"/>
    </source>
</evidence>
<gene>
    <name evidence="8" type="ORF">J2Z22_003831</name>
</gene>
<evidence type="ECO:0000256" key="1">
    <source>
        <dbReference type="ARBA" id="ARBA00007074"/>
    </source>
</evidence>
<evidence type="ECO:0000256" key="2">
    <source>
        <dbReference type="ARBA" id="ARBA00022670"/>
    </source>
</evidence>
<accession>A0ABU3HBP8</accession>
<name>A0ABU3HBP8_9BACL</name>
<keyword evidence="6" id="KW-0732">Signal</keyword>
<reference evidence="8 9" key="1">
    <citation type="submission" date="2023-07" db="EMBL/GenBank/DDBJ databases">
        <title>Genomic Encyclopedia of Type Strains, Phase IV (KMG-IV): sequencing the most valuable type-strain genomes for metagenomic binning, comparative biology and taxonomic classification.</title>
        <authorList>
            <person name="Goeker M."/>
        </authorList>
    </citation>
    <scope>NUCLEOTIDE SEQUENCE [LARGE SCALE GENOMIC DNA]</scope>
    <source>
        <strain evidence="8 9">T98</strain>
    </source>
</reference>
<dbReference type="Pfam" id="PF07833">
    <property type="entry name" value="Cu_amine_oxidN1"/>
    <property type="match status" value="1"/>
</dbReference>
<dbReference type="InterPro" id="IPR038765">
    <property type="entry name" value="Papain-like_cys_pep_sf"/>
</dbReference>
<keyword evidence="3" id="KW-0378">Hydrolase</keyword>
<dbReference type="InterPro" id="IPR036582">
    <property type="entry name" value="Mao_N_sf"/>
</dbReference>
<sequence length="411" mass="44418">MAIRKNTLLSILALSLLYSASAHAEEAARPGARQADTAFRTTGTVQAAAPDVQAVRDAQAAQPSQPSPAPTSIYLDGSPLQTETDPVNVNGTLLVPMRRLFEVQGAKLAWNNADKTVTATKGATTLVYRIGDLTAMVNDRTVQLDAPGQVSEGYTMVPLRFISEALGSTVTWDQAARAVQIFTFTFETSIRWGVNLRSSPDPGSGLPDAEGPSLTLTKTGRSPVAGGGSTDAGGNSAILKLLPAKSKVHVVREVDAFWLEVRTPDNLTGYISAKPKYSDYTSPSLTGLQTDELIAYGDTFLGTPYEFGASPDQTGSFDCSSFVKRVFQDTLAIDLPRVSYDQAKAGKEVGLDELRRGDLLFFGTRDLNIGHVAIYAGDNKLLHTYSEKYGVRNEAFSDYWKKRFVTARRVF</sequence>
<dbReference type="InterPro" id="IPR000064">
    <property type="entry name" value="NLP_P60_dom"/>
</dbReference>
<organism evidence="8 9">
    <name type="scientific">Paenibacillus forsythiae</name>
    <dbReference type="NCBI Taxonomy" id="365616"/>
    <lineage>
        <taxon>Bacteria</taxon>
        <taxon>Bacillati</taxon>
        <taxon>Bacillota</taxon>
        <taxon>Bacilli</taxon>
        <taxon>Bacillales</taxon>
        <taxon>Paenibacillaceae</taxon>
        <taxon>Paenibacillus</taxon>
    </lineage>
</organism>
<evidence type="ECO:0000256" key="5">
    <source>
        <dbReference type="SAM" id="MobiDB-lite"/>
    </source>
</evidence>
<dbReference type="InterPro" id="IPR051202">
    <property type="entry name" value="Peptidase_C40"/>
</dbReference>
<comment type="similarity">
    <text evidence="1">Belongs to the peptidase C40 family.</text>
</comment>
<keyword evidence="2" id="KW-0645">Protease</keyword>
<feature type="chain" id="PRO_5046393073" description="NlpC/P60 domain-containing protein" evidence="6">
    <location>
        <begin position="25"/>
        <end position="411"/>
    </location>
</feature>